<feature type="transmembrane region" description="Helical" evidence="7">
    <location>
        <begin position="353"/>
        <end position="372"/>
    </location>
</feature>
<dbReference type="RefSeq" id="WP_184662416.1">
    <property type="nucleotide sequence ID" value="NZ_JACHHB010000001.1"/>
</dbReference>
<keyword evidence="9" id="KW-1185">Reference proteome</keyword>
<sequence>MSQSAVSEKCDTNHVSEATLEKRFKLWMAALILAMFAGGGAILYRAIEGLAVTNLSTFVPWGGWVAFYIFFVGLSAGAFLLSTLIFVFGMEQYERVGRFALFTAFICMVVALTFVLLDLGRMDRAFNAMAYWNILSVLSWEVRFYLIYILLLLTELWFAMRIDLIKLSKDRSAGLKSKLANIIRFGSEDTSEKSAKKDHSWMKILGIIGIPIAIIGVHGGTGTLFAAVGAQPYWNTPLFPVIFVVSALVSGTALLIAMYVIQRKVRGKSVDLQMIKSLALLMIFFLIIDLGLEFYEFLVAGLTMKPDKMAVLDVMFTSSMSWSFWGVQLFLGAVIPIYIVFSKRFNQSVKALTVAAILVVIGIIGVRFNIVVPTQVVQSMYGLPEGSYFPNWVEWLSSIGVVAMGLFLYSIGAKLLPLETQEGDVEDYE</sequence>
<evidence type="ECO:0000256" key="2">
    <source>
        <dbReference type="ARBA" id="ARBA00008929"/>
    </source>
</evidence>
<dbReference type="PANTHER" id="PTHR34856">
    <property type="entry name" value="PROTEIN NRFD"/>
    <property type="match status" value="1"/>
</dbReference>
<comment type="caution">
    <text evidence="8">The sequence shown here is derived from an EMBL/GenBank/DDBJ whole genome shotgun (WGS) entry which is preliminary data.</text>
</comment>
<evidence type="ECO:0000313" key="9">
    <source>
        <dbReference type="Proteomes" id="UP000551878"/>
    </source>
</evidence>
<evidence type="ECO:0000313" key="8">
    <source>
        <dbReference type="EMBL" id="MBB5171926.1"/>
    </source>
</evidence>
<comment type="similarity">
    <text evidence="2">Belongs to the NrfD family.</text>
</comment>
<evidence type="ECO:0000256" key="6">
    <source>
        <dbReference type="ARBA" id="ARBA00023136"/>
    </source>
</evidence>
<dbReference type="PANTHER" id="PTHR34856:SF2">
    <property type="entry name" value="PROTEIN NRFD"/>
    <property type="match status" value="1"/>
</dbReference>
<dbReference type="AlphaFoldDB" id="A0A840QKD2"/>
<comment type="subcellular location">
    <subcellularLocation>
        <location evidence="1">Cell membrane</location>
        <topology evidence="1">Multi-pass membrane protein</topology>
    </subcellularLocation>
</comment>
<feature type="transmembrane region" description="Helical" evidence="7">
    <location>
        <begin position="26"/>
        <end position="47"/>
    </location>
</feature>
<evidence type="ECO:0000256" key="5">
    <source>
        <dbReference type="ARBA" id="ARBA00022989"/>
    </source>
</evidence>
<dbReference type="InterPro" id="IPR052049">
    <property type="entry name" value="Electron_transfer_protein"/>
</dbReference>
<keyword evidence="3" id="KW-1003">Cell membrane</keyword>
<organism evidence="8 9">
    <name type="scientific">Texcoconibacillus texcoconensis</name>
    <dbReference type="NCBI Taxonomy" id="1095777"/>
    <lineage>
        <taxon>Bacteria</taxon>
        <taxon>Bacillati</taxon>
        <taxon>Bacillota</taxon>
        <taxon>Bacilli</taxon>
        <taxon>Bacillales</taxon>
        <taxon>Bacillaceae</taxon>
        <taxon>Texcoconibacillus</taxon>
    </lineage>
</organism>
<feature type="transmembrane region" description="Helical" evidence="7">
    <location>
        <begin position="280"/>
        <end position="302"/>
    </location>
</feature>
<proteinExistence type="inferred from homology"/>
<keyword evidence="5 7" id="KW-1133">Transmembrane helix</keyword>
<dbReference type="Proteomes" id="UP000551878">
    <property type="component" value="Unassembled WGS sequence"/>
</dbReference>
<evidence type="ECO:0000256" key="4">
    <source>
        <dbReference type="ARBA" id="ARBA00022692"/>
    </source>
</evidence>
<dbReference type="EMBL" id="JACHHB010000001">
    <property type="protein sequence ID" value="MBB5171926.1"/>
    <property type="molecule type" value="Genomic_DNA"/>
</dbReference>
<accession>A0A840QKD2</accession>
<feature type="transmembrane region" description="Helical" evidence="7">
    <location>
        <begin position="67"/>
        <end position="87"/>
    </location>
</feature>
<evidence type="ECO:0000256" key="1">
    <source>
        <dbReference type="ARBA" id="ARBA00004651"/>
    </source>
</evidence>
<dbReference type="GO" id="GO:0005886">
    <property type="term" value="C:plasma membrane"/>
    <property type="evidence" value="ECO:0007669"/>
    <property type="project" value="UniProtKB-SubCell"/>
</dbReference>
<protein>
    <submittedName>
        <fullName evidence="8">Molybdopterin-containing oxidoreductase family membrane subunit</fullName>
    </submittedName>
</protein>
<keyword evidence="4 7" id="KW-0812">Transmembrane</keyword>
<reference evidence="8 9" key="1">
    <citation type="submission" date="2020-08" db="EMBL/GenBank/DDBJ databases">
        <title>Genomic Encyclopedia of Type Strains, Phase IV (KMG-IV): sequencing the most valuable type-strain genomes for metagenomic binning, comparative biology and taxonomic classification.</title>
        <authorList>
            <person name="Goeker M."/>
        </authorList>
    </citation>
    <scope>NUCLEOTIDE SEQUENCE [LARGE SCALE GENOMIC DNA]</scope>
    <source>
        <strain evidence="8 9">DSM 24696</strain>
    </source>
</reference>
<dbReference type="InterPro" id="IPR005614">
    <property type="entry name" value="NrfD-like"/>
</dbReference>
<feature type="transmembrane region" description="Helical" evidence="7">
    <location>
        <begin position="322"/>
        <end position="341"/>
    </location>
</feature>
<keyword evidence="6 7" id="KW-0472">Membrane</keyword>
<feature type="transmembrane region" description="Helical" evidence="7">
    <location>
        <begin position="99"/>
        <end position="117"/>
    </location>
</feature>
<feature type="transmembrane region" description="Helical" evidence="7">
    <location>
        <begin position="137"/>
        <end position="159"/>
    </location>
</feature>
<feature type="transmembrane region" description="Helical" evidence="7">
    <location>
        <begin position="204"/>
        <end position="226"/>
    </location>
</feature>
<feature type="transmembrane region" description="Helical" evidence="7">
    <location>
        <begin position="238"/>
        <end position="260"/>
    </location>
</feature>
<gene>
    <name evidence="8" type="ORF">HNQ41_000066</name>
</gene>
<evidence type="ECO:0000256" key="7">
    <source>
        <dbReference type="SAM" id="Phobius"/>
    </source>
</evidence>
<evidence type="ECO:0000256" key="3">
    <source>
        <dbReference type="ARBA" id="ARBA00022475"/>
    </source>
</evidence>
<feature type="transmembrane region" description="Helical" evidence="7">
    <location>
        <begin position="392"/>
        <end position="411"/>
    </location>
</feature>
<dbReference type="Pfam" id="PF03916">
    <property type="entry name" value="NrfD"/>
    <property type="match status" value="1"/>
</dbReference>
<dbReference type="Gene3D" id="1.20.1630.10">
    <property type="entry name" value="Formate dehydrogenase/DMSO reductase domain"/>
    <property type="match status" value="1"/>
</dbReference>
<name>A0A840QKD2_9BACI</name>